<dbReference type="OrthoDB" id="9802574at2"/>
<sequence>MSQLQKLVKLFLSYPTEVRYKDAKRLLTAFGFEEVRSKGSHHIFRNEDGQILPIPKQGGKKVGERYIERIIEVLRLEEYDAQEKDD</sequence>
<dbReference type="RefSeq" id="WP_073594712.1">
    <property type="nucleotide sequence ID" value="NZ_MRCE01000016.1"/>
</dbReference>
<dbReference type="GO" id="GO:0003729">
    <property type="term" value="F:mRNA binding"/>
    <property type="evidence" value="ECO:0007669"/>
    <property type="project" value="InterPro"/>
</dbReference>
<reference evidence="8 9" key="1">
    <citation type="submission" date="2016-11" db="EMBL/GenBank/DDBJ databases">
        <title>Draft Genome Sequences of Nine Cyanobacterial Strains from Diverse Habitats.</title>
        <authorList>
            <person name="Zhu T."/>
            <person name="Hou S."/>
            <person name="Lu X."/>
            <person name="Hess W.R."/>
        </authorList>
    </citation>
    <scope>NUCLEOTIDE SEQUENCE [LARGE SCALE GENOMIC DNA]</scope>
    <source>
        <strain evidence="8 9">IAM M-71</strain>
    </source>
</reference>
<gene>
    <name evidence="8" type="ORF">NIES2119_17055</name>
</gene>
<evidence type="ECO:0000256" key="3">
    <source>
        <dbReference type="ARBA" id="ARBA00022722"/>
    </source>
</evidence>
<keyword evidence="4" id="KW-0255">Endonuclease</keyword>
<dbReference type="GO" id="GO:0016787">
    <property type="term" value="F:hydrolase activity"/>
    <property type="evidence" value="ECO:0007669"/>
    <property type="project" value="UniProtKB-KW"/>
</dbReference>
<comment type="caution">
    <text evidence="8">The sequence shown here is derived from an EMBL/GenBank/DDBJ whole genome shotgun (WGS) entry which is preliminary data.</text>
</comment>
<evidence type="ECO:0000256" key="5">
    <source>
        <dbReference type="ARBA" id="ARBA00022801"/>
    </source>
</evidence>
<evidence type="ECO:0000313" key="9">
    <source>
        <dbReference type="Proteomes" id="UP000185860"/>
    </source>
</evidence>
<dbReference type="InterPro" id="IPR012933">
    <property type="entry name" value="HicA_mRNA_interferase"/>
</dbReference>
<evidence type="ECO:0000256" key="1">
    <source>
        <dbReference type="ARBA" id="ARBA00006620"/>
    </source>
</evidence>
<dbReference type="STRING" id="454136.NIES2119_17055"/>
<comment type="similarity">
    <text evidence="1">Belongs to the HicA mRNA interferase family.</text>
</comment>
<dbReference type="GO" id="GO:0004519">
    <property type="term" value="F:endonuclease activity"/>
    <property type="evidence" value="ECO:0007669"/>
    <property type="project" value="UniProtKB-KW"/>
</dbReference>
<evidence type="ECO:0000256" key="4">
    <source>
        <dbReference type="ARBA" id="ARBA00022759"/>
    </source>
</evidence>
<organism evidence="8 9">
    <name type="scientific">[Phormidium ambiguum] IAM M-71</name>
    <dbReference type="NCBI Taxonomy" id="454136"/>
    <lineage>
        <taxon>Bacteria</taxon>
        <taxon>Bacillati</taxon>
        <taxon>Cyanobacteriota</taxon>
        <taxon>Cyanophyceae</taxon>
        <taxon>Oscillatoriophycideae</taxon>
        <taxon>Aerosakkonematales</taxon>
        <taxon>Aerosakkonemataceae</taxon>
        <taxon>Floridanema</taxon>
    </lineage>
</organism>
<evidence type="ECO:0000256" key="2">
    <source>
        <dbReference type="ARBA" id="ARBA00022649"/>
    </source>
</evidence>
<dbReference type="Pfam" id="PF07927">
    <property type="entry name" value="HicA_toxin"/>
    <property type="match status" value="1"/>
</dbReference>
<accession>A0A1U7IH41</accession>
<dbReference type="EMBL" id="MRCE01000016">
    <property type="protein sequence ID" value="OKH36357.1"/>
    <property type="molecule type" value="Genomic_DNA"/>
</dbReference>
<dbReference type="SUPFAM" id="SSF54786">
    <property type="entry name" value="YcfA/nrd intein domain"/>
    <property type="match status" value="1"/>
</dbReference>
<evidence type="ECO:0000313" key="8">
    <source>
        <dbReference type="EMBL" id="OKH36357.1"/>
    </source>
</evidence>
<evidence type="ECO:0000256" key="7">
    <source>
        <dbReference type="ARBA" id="ARBA00023016"/>
    </source>
</evidence>
<dbReference type="Proteomes" id="UP000185860">
    <property type="component" value="Unassembled WGS sequence"/>
</dbReference>
<evidence type="ECO:0008006" key="10">
    <source>
        <dbReference type="Google" id="ProtNLM"/>
    </source>
</evidence>
<dbReference type="Gene3D" id="3.30.920.30">
    <property type="entry name" value="Hypothetical protein"/>
    <property type="match status" value="1"/>
</dbReference>
<name>A0A1U7IH41_9CYAN</name>
<dbReference type="AlphaFoldDB" id="A0A1U7IH41"/>
<keyword evidence="2" id="KW-1277">Toxin-antitoxin system</keyword>
<keyword evidence="6" id="KW-0694">RNA-binding</keyword>
<protein>
    <recommendedName>
        <fullName evidence="10">Toxin HicA</fullName>
    </recommendedName>
</protein>
<keyword evidence="5" id="KW-0378">Hydrolase</keyword>
<evidence type="ECO:0000256" key="6">
    <source>
        <dbReference type="ARBA" id="ARBA00022884"/>
    </source>
</evidence>
<keyword evidence="7" id="KW-0346">Stress response</keyword>
<dbReference type="InterPro" id="IPR038570">
    <property type="entry name" value="HicA_sf"/>
</dbReference>
<keyword evidence="3" id="KW-0540">Nuclease</keyword>
<proteinExistence type="inferred from homology"/>